<comment type="caution">
    <text evidence="7">The sequence shown here is derived from an EMBL/GenBank/DDBJ whole genome shotgun (WGS) entry which is preliminary data.</text>
</comment>
<dbReference type="InterPro" id="IPR036259">
    <property type="entry name" value="MFS_trans_sf"/>
</dbReference>
<evidence type="ECO:0000259" key="6">
    <source>
        <dbReference type="PROSITE" id="PS50850"/>
    </source>
</evidence>
<keyword evidence="2 5" id="KW-0812">Transmembrane</keyword>
<proteinExistence type="predicted"/>
<feature type="transmembrane region" description="Helical" evidence="5">
    <location>
        <begin position="83"/>
        <end position="104"/>
    </location>
</feature>
<dbReference type="RefSeq" id="WP_284299513.1">
    <property type="nucleotide sequence ID" value="NZ_BSVA01000001.1"/>
</dbReference>
<feature type="transmembrane region" description="Helical" evidence="5">
    <location>
        <begin position="352"/>
        <end position="371"/>
    </location>
</feature>
<feature type="transmembrane region" description="Helical" evidence="5">
    <location>
        <begin position="169"/>
        <end position="189"/>
    </location>
</feature>
<evidence type="ECO:0000256" key="4">
    <source>
        <dbReference type="ARBA" id="ARBA00023136"/>
    </source>
</evidence>
<feature type="transmembrane region" description="Helical" evidence="5">
    <location>
        <begin position="49"/>
        <end position="71"/>
    </location>
</feature>
<evidence type="ECO:0000256" key="5">
    <source>
        <dbReference type="SAM" id="Phobius"/>
    </source>
</evidence>
<keyword evidence="4 5" id="KW-0472">Membrane</keyword>
<feature type="transmembrane region" description="Helical" evidence="5">
    <location>
        <begin position="383"/>
        <end position="402"/>
    </location>
</feature>
<dbReference type="PROSITE" id="PS50850">
    <property type="entry name" value="MFS"/>
    <property type="match status" value="1"/>
</dbReference>
<dbReference type="PANTHER" id="PTHR23528:SF1">
    <property type="entry name" value="MAJOR FACILITATOR SUPERFAMILY (MFS) PROFILE DOMAIN-CONTAINING PROTEIN"/>
    <property type="match status" value="1"/>
</dbReference>
<gene>
    <name evidence="7" type="ORF">GCM10025869_17850</name>
</gene>
<name>A0ABQ6JSH4_9MICO</name>
<protein>
    <submittedName>
        <fullName evidence="7">MFS transporter</fullName>
    </submittedName>
</protein>
<accession>A0ABQ6JSH4</accession>
<dbReference type="InterPro" id="IPR020846">
    <property type="entry name" value="MFS_dom"/>
</dbReference>
<evidence type="ECO:0000256" key="3">
    <source>
        <dbReference type="ARBA" id="ARBA00022989"/>
    </source>
</evidence>
<evidence type="ECO:0000256" key="1">
    <source>
        <dbReference type="ARBA" id="ARBA00004651"/>
    </source>
</evidence>
<sequence>MTRNTISRGWLAALLLATGGVFVGWFGPIQILLPAQAQALSGDLGKEALLALVTGIGAVASMIANPLWGLLSDRMSLVRPRRRPVVVAGVAIGAIGLVVLFLAPDPAWMIVGWVLVQLGLNGPFAALIAMIADRVPAERRGLVGSLFGIAQVAGVVLGTAVAVAFEESVVGYLAIAVAVPLLCAAIALLPELRIANATPDAARISPERRGIREVLATVRPTATFSWAWIIRLLVNLVNALVLVYLYYFLADGVGLDDPGTWVLVLTLGNVVLTAIAAGVGGVWSDRLARRKVFVVAGGVSLALGAALFAAFPVLPIVLVGSLLVAIGWGLYVSVDVAIITQALPSDRSTGSMLGIANIASAAPQALAPLIAAPIVTGLGGYPVLYAVTGAVALLAIACLPRLHQVA</sequence>
<evidence type="ECO:0000256" key="2">
    <source>
        <dbReference type="ARBA" id="ARBA00022692"/>
    </source>
</evidence>
<feature type="transmembrane region" description="Helical" evidence="5">
    <location>
        <begin position="110"/>
        <end position="130"/>
    </location>
</feature>
<comment type="subcellular location">
    <subcellularLocation>
        <location evidence="1">Cell membrane</location>
        <topology evidence="1">Multi-pass membrane protein</topology>
    </subcellularLocation>
</comment>
<dbReference type="Pfam" id="PF07690">
    <property type="entry name" value="MFS_1"/>
    <property type="match status" value="2"/>
</dbReference>
<keyword evidence="8" id="KW-1185">Reference proteome</keyword>
<dbReference type="InterPro" id="IPR011701">
    <property type="entry name" value="MFS"/>
</dbReference>
<keyword evidence="3 5" id="KW-1133">Transmembrane helix</keyword>
<feature type="domain" description="Major facilitator superfamily (MFS) profile" evidence="6">
    <location>
        <begin position="13"/>
        <end position="406"/>
    </location>
</feature>
<organism evidence="7 8">
    <name type="scientific">Homoserinibacter gongjuensis</name>
    <dbReference type="NCBI Taxonomy" id="1162968"/>
    <lineage>
        <taxon>Bacteria</taxon>
        <taxon>Bacillati</taxon>
        <taxon>Actinomycetota</taxon>
        <taxon>Actinomycetes</taxon>
        <taxon>Micrococcales</taxon>
        <taxon>Microbacteriaceae</taxon>
        <taxon>Homoserinibacter</taxon>
    </lineage>
</organism>
<feature type="transmembrane region" description="Helical" evidence="5">
    <location>
        <begin position="317"/>
        <end position="340"/>
    </location>
</feature>
<reference evidence="8" key="1">
    <citation type="journal article" date="2019" name="Int. J. Syst. Evol. Microbiol.">
        <title>The Global Catalogue of Microorganisms (GCM) 10K type strain sequencing project: providing services to taxonomists for standard genome sequencing and annotation.</title>
        <authorList>
            <consortium name="The Broad Institute Genomics Platform"/>
            <consortium name="The Broad Institute Genome Sequencing Center for Infectious Disease"/>
            <person name="Wu L."/>
            <person name="Ma J."/>
        </authorList>
    </citation>
    <scope>NUCLEOTIDE SEQUENCE [LARGE SCALE GENOMIC DNA]</scope>
    <source>
        <strain evidence="8">NBRC 108755</strain>
    </source>
</reference>
<feature type="transmembrane region" description="Helical" evidence="5">
    <location>
        <begin position="292"/>
        <end position="311"/>
    </location>
</feature>
<dbReference type="Proteomes" id="UP001157069">
    <property type="component" value="Unassembled WGS sequence"/>
</dbReference>
<feature type="transmembrane region" description="Helical" evidence="5">
    <location>
        <begin position="142"/>
        <end position="163"/>
    </location>
</feature>
<feature type="transmembrane region" description="Helical" evidence="5">
    <location>
        <begin position="261"/>
        <end position="283"/>
    </location>
</feature>
<feature type="transmembrane region" description="Helical" evidence="5">
    <location>
        <begin position="228"/>
        <end position="249"/>
    </location>
</feature>
<dbReference type="PANTHER" id="PTHR23528">
    <property type="match status" value="1"/>
</dbReference>
<evidence type="ECO:0000313" key="7">
    <source>
        <dbReference type="EMBL" id="GMA91256.1"/>
    </source>
</evidence>
<dbReference type="Gene3D" id="1.20.1250.20">
    <property type="entry name" value="MFS general substrate transporter like domains"/>
    <property type="match status" value="1"/>
</dbReference>
<dbReference type="SUPFAM" id="SSF103473">
    <property type="entry name" value="MFS general substrate transporter"/>
    <property type="match status" value="1"/>
</dbReference>
<evidence type="ECO:0000313" key="8">
    <source>
        <dbReference type="Proteomes" id="UP001157069"/>
    </source>
</evidence>
<dbReference type="EMBL" id="BSVA01000001">
    <property type="protein sequence ID" value="GMA91256.1"/>
    <property type="molecule type" value="Genomic_DNA"/>
</dbReference>